<dbReference type="Proteomes" id="UP000195305">
    <property type="component" value="Unassembled WGS sequence"/>
</dbReference>
<protein>
    <submittedName>
        <fullName evidence="1">Uncharacterized protein</fullName>
    </submittedName>
</protein>
<reference evidence="1 2" key="1">
    <citation type="journal article" date="2018" name="BMC Genomics">
        <title>Whole genome sequencing and function prediction of 133 gut anaerobes isolated from chicken caecum in pure cultures.</title>
        <authorList>
            <person name="Medvecky M."/>
            <person name="Cejkova D."/>
            <person name="Polansky O."/>
            <person name="Karasova D."/>
            <person name="Kubasova T."/>
            <person name="Cizek A."/>
            <person name="Rychlik I."/>
        </authorList>
    </citation>
    <scope>NUCLEOTIDE SEQUENCE [LARGE SCALE GENOMIC DNA]</scope>
    <source>
        <strain evidence="1 2">An13</strain>
    </source>
</reference>
<gene>
    <name evidence="1" type="ORF">B5E75_04920</name>
</gene>
<evidence type="ECO:0000313" key="2">
    <source>
        <dbReference type="Proteomes" id="UP000195305"/>
    </source>
</evidence>
<proteinExistence type="predicted"/>
<comment type="caution">
    <text evidence="1">The sequence shown here is derived from an EMBL/GenBank/DDBJ whole genome shotgun (WGS) entry which is preliminary data.</text>
</comment>
<keyword evidence="2" id="KW-1185">Reference proteome</keyword>
<evidence type="ECO:0000313" key="1">
    <source>
        <dbReference type="EMBL" id="OUQ34993.1"/>
    </source>
</evidence>
<dbReference type="RefSeq" id="WP_087357676.1">
    <property type="nucleotide sequence ID" value="NZ_NFLJ01000011.1"/>
</dbReference>
<name>A0A1Y4T1X7_9FIRM</name>
<dbReference type="OrthoDB" id="9867398at2"/>
<dbReference type="EMBL" id="NFLJ01000011">
    <property type="protein sequence ID" value="OUQ34993.1"/>
    <property type="molecule type" value="Genomic_DNA"/>
</dbReference>
<sequence>MHLNDEEKRAMLRQMQDGFIRYHQREEYMKNISIDDLLKEINQLGFQYTEQDILDKYQEYMSVTDTDDYFFKRDQMSWEAVDDKAQMLNSDALLKLICKIVKKHYDVETICDPWFIMERIDALDDVPKNEAQEKILGIIESIVEYGKLRHINSVEEIMEDYDMNAILKDQIRRCHQRDAHFKQVIKSYYDTFIDADHSIYKIK</sequence>
<accession>A0A1Y4T1X7</accession>
<dbReference type="AlphaFoldDB" id="A0A1Y4T1X7"/>
<organism evidence="1 2">
    <name type="scientific">Massilimicrobiota timonensis</name>
    <dbReference type="NCBI Taxonomy" id="1776392"/>
    <lineage>
        <taxon>Bacteria</taxon>
        <taxon>Bacillati</taxon>
        <taxon>Bacillota</taxon>
        <taxon>Erysipelotrichia</taxon>
        <taxon>Erysipelotrichales</taxon>
        <taxon>Erysipelotrichaceae</taxon>
        <taxon>Massilimicrobiota</taxon>
    </lineage>
</organism>